<dbReference type="EMBL" id="CP019475">
    <property type="protein sequence ID" value="UQC80872.1"/>
    <property type="molecule type" value="Genomic_DNA"/>
</dbReference>
<reference evidence="1" key="1">
    <citation type="journal article" date="2021" name="Mol. Plant Microbe Interact.">
        <title>Complete Genome Sequence of the Plant-Pathogenic Fungus Colletotrichum lupini.</title>
        <authorList>
            <person name="Baroncelli R."/>
            <person name="Pensec F."/>
            <person name="Da Lio D."/>
            <person name="Boufleur T."/>
            <person name="Vicente I."/>
            <person name="Sarrocco S."/>
            <person name="Picot A."/>
            <person name="Baraldi E."/>
            <person name="Sukno S."/>
            <person name="Thon M."/>
            <person name="Le Floch G."/>
        </authorList>
    </citation>
    <scope>NUCLEOTIDE SEQUENCE</scope>
    <source>
        <strain evidence="1">IMI 504893</strain>
    </source>
</reference>
<dbReference type="Proteomes" id="UP000830671">
    <property type="component" value="Chromosome 3"/>
</dbReference>
<evidence type="ECO:0000313" key="2">
    <source>
        <dbReference type="Proteomes" id="UP000830671"/>
    </source>
</evidence>
<protein>
    <submittedName>
        <fullName evidence="1">Uncharacterized protein</fullName>
    </submittedName>
</protein>
<proteinExistence type="predicted"/>
<sequence length="309" mass="35234">MQIMINSVIELYSLPETSSIPFSRDSGGTWLQRNFQIFLVDFCLAPVIGVEDQAPLHSPPRCAWERSPIRALSLATTSSYADYKVSRYRRWLTPRSLKRIPIATFHPDGNKPNVVLHTVHQMKTPSHLDSSLELIACSLKHCNNPKNQCEEEAETFSKMKLSQADGETKELEFVDEPCDLVLSSPVRHGQSPPNIPRKVQFITDLISSEMMGLLQYHHKGHYRRIAAFGSIRRSETYFCVGMTLAHWAIVLYRFQKSQRVSCLMTRISISGIPNQCLRIKWQQRPLSEASSHEALVDNRSSTCTIYQGR</sequence>
<name>A0A9Q8WFG9_9PEZI</name>
<dbReference type="KEGG" id="clup:CLUP02_06357"/>
<dbReference type="GeneID" id="73340367"/>
<accession>A0A9Q8WFG9</accession>
<keyword evidence="2" id="KW-1185">Reference proteome</keyword>
<evidence type="ECO:0000313" key="1">
    <source>
        <dbReference type="EMBL" id="UQC80872.1"/>
    </source>
</evidence>
<organism evidence="1 2">
    <name type="scientific">Colletotrichum lupini</name>
    <dbReference type="NCBI Taxonomy" id="145971"/>
    <lineage>
        <taxon>Eukaryota</taxon>
        <taxon>Fungi</taxon>
        <taxon>Dikarya</taxon>
        <taxon>Ascomycota</taxon>
        <taxon>Pezizomycotina</taxon>
        <taxon>Sordariomycetes</taxon>
        <taxon>Hypocreomycetidae</taxon>
        <taxon>Glomerellales</taxon>
        <taxon>Glomerellaceae</taxon>
        <taxon>Colletotrichum</taxon>
        <taxon>Colletotrichum acutatum species complex</taxon>
    </lineage>
</organism>
<dbReference type="RefSeq" id="XP_049142500.1">
    <property type="nucleotide sequence ID" value="XM_049285357.1"/>
</dbReference>
<gene>
    <name evidence="1" type="ORF">CLUP02_06357</name>
</gene>
<dbReference type="AlphaFoldDB" id="A0A9Q8WFG9"/>